<evidence type="ECO:0000313" key="2">
    <source>
        <dbReference type="EMBL" id="KAF2687139.1"/>
    </source>
</evidence>
<gene>
    <name evidence="2" type="ORF">K458DRAFT_186297</name>
</gene>
<dbReference type="AlphaFoldDB" id="A0A6G1JAH3"/>
<accession>A0A6G1JAH3</accession>
<keyword evidence="1" id="KW-0472">Membrane</keyword>
<proteinExistence type="predicted"/>
<keyword evidence="1" id="KW-1133">Transmembrane helix</keyword>
<organism evidence="2 3">
    <name type="scientific">Lentithecium fluviatile CBS 122367</name>
    <dbReference type="NCBI Taxonomy" id="1168545"/>
    <lineage>
        <taxon>Eukaryota</taxon>
        <taxon>Fungi</taxon>
        <taxon>Dikarya</taxon>
        <taxon>Ascomycota</taxon>
        <taxon>Pezizomycotina</taxon>
        <taxon>Dothideomycetes</taxon>
        <taxon>Pleosporomycetidae</taxon>
        <taxon>Pleosporales</taxon>
        <taxon>Massarineae</taxon>
        <taxon>Lentitheciaceae</taxon>
        <taxon>Lentithecium</taxon>
    </lineage>
</organism>
<dbReference type="Proteomes" id="UP000799291">
    <property type="component" value="Unassembled WGS sequence"/>
</dbReference>
<evidence type="ECO:0000313" key="3">
    <source>
        <dbReference type="Proteomes" id="UP000799291"/>
    </source>
</evidence>
<dbReference type="EMBL" id="MU005575">
    <property type="protein sequence ID" value="KAF2687139.1"/>
    <property type="molecule type" value="Genomic_DNA"/>
</dbReference>
<reference evidence="2" key="1">
    <citation type="journal article" date="2020" name="Stud. Mycol.">
        <title>101 Dothideomycetes genomes: a test case for predicting lifestyles and emergence of pathogens.</title>
        <authorList>
            <person name="Haridas S."/>
            <person name="Albert R."/>
            <person name="Binder M."/>
            <person name="Bloem J."/>
            <person name="Labutti K."/>
            <person name="Salamov A."/>
            <person name="Andreopoulos B."/>
            <person name="Baker S."/>
            <person name="Barry K."/>
            <person name="Bills G."/>
            <person name="Bluhm B."/>
            <person name="Cannon C."/>
            <person name="Castanera R."/>
            <person name="Culley D."/>
            <person name="Daum C."/>
            <person name="Ezra D."/>
            <person name="Gonzalez J."/>
            <person name="Henrissat B."/>
            <person name="Kuo A."/>
            <person name="Liang C."/>
            <person name="Lipzen A."/>
            <person name="Lutzoni F."/>
            <person name="Magnuson J."/>
            <person name="Mondo S."/>
            <person name="Nolan M."/>
            <person name="Ohm R."/>
            <person name="Pangilinan J."/>
            <person name="Park H.-J."/>
            <person name="Ramirez L."/>
            <person name="Alfaro M."/>
            <person name="Sun H."/>
            <person name="Tritt A."/>
            <person name="Yoshinaga Y."/>
            <person name="Zwiers L.-H."/>
            <person name="Turgeon B."/>
            <person name="Goodwin S."/>
            <person name="Spatafora J."/>
            <person name="Crous P."/>
            <person name="Grigoriev I."/>
        </authorList>
    </citation>
    <scope>NUCLEOTIDE SEQUENCE</scope>
    <source>
        <strain evidence="2">CBS 122367</strain>
    </source>
</reference>
<protein>
    <submittedName>
        <fullName evidence="2">Uncharacterized protein</fullName>
    </submittedName>
</protein>
<keyword evidence="1" id="KW-0812">Transmembrane</keyword>
<keyword evidence="3" id="KW-1185">Reference proteome</keyword>
<feature type="transmembrane region" description="Helical" evidence="1">
    <location>
        <begin position="20"/>
        <end position="39"/>
    </location>
</feature>
<evidence type="ECO:0000256" key="1">
    <source>
        <dbReference type="SAM" id="Phobius"/>
    </source>
</evidence>
<sequence>MALGDHLHWVMVLFSRWSKAIFPVAAVSIFSVQCLGGSLDTLSLAKRKQPFVLALSCLSGVRLRTMDVGSPPRSCSRSPYRTDIRTRIEPAFCSCSSYDSLHTVIRNPRLRLDFVINGIRVNDGAQYLFFPLSGDTSTFSF</sequence>
<name>A0A6G1JAH3_9PLEO</name>